<dbReference type="OrthoDB" id="2645787at2"/>
<evidence type="ECO:0000313" key="2">
    <source>
        <dbReference type="Proteomes" id="UP000282311"/>
    </source>
</evidence>
<organism evidence="1 2">
    <name type="scientific">Paenibacillus ginsengarvi</name>
    <dbReference type="NCBI Taxonomy" id="400777"/>
    <lineage>
        <taxon>Bacteria</taxon>
        <taxon>Bacillati</taxon>
        <taxon>Bacillota</taxon>
        <taxon>Bacilli</taxon>
        <taxon>Bacillales</taxon>
        <taxon>Paenibacillaceae</taxon>
        <taxon>Paenibacillus</taxon>
    </lineage>
</organism>
<evidence type="ECO:0000313" key="1">
    <source>
        <dbReference type="EMBL" id="RKN64900.1"/>
    </source>
</evidence>
<protein>
    <submittedName>
        <fullName evidence="1">DUF4303 domain-containing protein</fullName>
    </submittedName>
</protein>
<dbReference type="RefSeq" id="WP_120751623.1">
    <property type="nucleotide sequence ID" value="NZ_RBAH01000040.1"/>
</dbReference>
<dbReference type="Proteomes" id="UP000282311">
    <property type="component" value="Unassembled WGS sequence"/>
</dbReference>
<reference evidence="1 2" key="1">
    <citation type="journal article" date="2007" name="Int. J. Syst. Evol. Microbiol.">
        <title>Paenibacillus ginsengarvi sp. nov., isolated from soil from ginseng cultivation.</title>
        <authorList>
            <person name="Yoon M.H."/>
            <person name="Ten L.N."/>
            <person name="Im W.T."/>
        </authorList>
    </citation>
    <scope>NUCLEOTIDE SEQUENCE [LARGE SCALE GENOMIC DNA]</scope>
    <source>
        <strain evidence="1 2">KCTC 13059</strain>
    </source>
</reference>
<sequence>MYTYYSKLGRMIEGKTPLSQEGYYVLSEENCVTYSSVKPESAELITVDRFTEALVQGCKSIIHSFANGPDNKEVYVFNLNADEHSSIFIYMNTIPRFEETLAGYRSRYGEKYNDFGEINSLKYNQGDFDFQFWPEGEPGRIVEAFETIAYGADDADDAEQADFDEEEDKPVFAFEAGVIRDGYYAIALKAVRLLIEENAFAPLNKTENFIVFASTGNDYLDYGTVMRKTIAPELLYGVFPDLREKDRQFEQELDQIRHLPISDYLNHWIPAVHSSYTSVSPYLYDKSEYDIFLQLERFGNELAQECLNRLEQLDYGRELSREESDLLYYYAEALHFSGELTREQKEQCLELARMMGQAEDDLADISKEMAEIASKS</sequence>
<accession>A0A3B0AWF3</accession>
<comment type="caution">
    <text evidence="1">The sequence shown here is derived from an EMBL/GenBank/DDBJ whole genome shotgun (WGS) entry which is preliminary data.</text>
</comment>
<dbReference type="EMBL" id="RBAH01000040">
    <property type="protein sequence ID" value="RKN64900.1"/>
    <property type="molecule type" value="Genomic_DNA"/>
</dbReference>
<proteinExistence type="predicted"/>
<name>A0A3B0AWF3_9BACL</name>
<dbReference type="AlphaFoldDB" id="A0A3B0AWF3"/>
<keyword evidence="2" id="KW-1185">Reference proteome</keyword>
<gene>
    <name evidence="1" type="ORF">D7M11_33460</name>
</gene>